<comment type="caution">
    <text evidence="2">The sequence shown here is derived from an EMBL/GenBank/DDBJ whole genome shotgun (WGS) entry which is preliminary data.</text>
</comment>
<reference evidence="2" key="1">
    <citation type="submission" date="2021-03" db="EMBL/GenBank/DDBJ databases">
        <title>Draft genome sequence of rust myrtle Austropuccinia psidii MF-1, a brazilian biotype.</title>
        <authorList>
            <person name="Quecine M.C."/>
            <person name="Pachon D.M.R."/>
            <person name="Bonatelli M.L."/>
            <person name="Correr F.H."/>
            <person name="Franceschini L.M."/>
            <person name="Leite T.F."/>
            <person name="Margarido G.R.A."/>
            <person name="Almeida C.A."/>
            <person name="Ferrarezi J.A."/>
            <person name="Labate C.A."/>
        </authorList>
    </citation>
    <scope>NUCLEOTIDE SEQUENCE</scope>
    <source>
        <strain evidence="2">MF-1</strain>
    </source>
</reference>
<evidence type="ECO:0000313" key="2">
    <source>
        <dbReference type="EMBL" id="MBW0527307.1"/>
    </source>
</evidence>
<dbReference type="Proteomes" id="UP000765509">
    <property type="component" value="Unassembled WGS sequence"/>
</dbReference>
<keyword evidence="3" id="KW-1185">Reference proteome</keyword>
<dbReference type="InterPro" id="IPR041588">
    <property type="entry name" value="Integrase_H2C2"/>
</dbReference>
<dbReference type="Gene3D" id="1.10.340.70">
    <property type="match status" value="1"/>
</dbReference>
<dbReference type="Pfam" id="PF17921">
    <property type="entry name" value="Integrase_H2C2"/>
    <property type="match status" value="1"/>
</dbReference>
<evidence type="ECO:0000313" key="3">
    <source>
        <dbReference type="Proteomes" id="UP000765509"/>
    </source>
</evidence>
<organism evidence="2 3">
    <name type="scientific">Austropuccinia psidii MF-1</name>
    <dbReference type="NCBI Taxonomy" id="1389203"/>
    <lineage>
        <taxon>Eukaryota</taxon>
        <taxon>Fungi</taxon>
        <taxon>Dikarya</taxon>
        <taxon>Basidiomycota</taxon>
        <taxon>Pucciniomycotina</taxon>
        <taxon>Pucciniomycetes</taxon>
        <taxon>Pucciniales</taxon>
        <taxon>Sphaerophragmiaceae</taxon>
        <taxon>Austropuccinia</taxon>
    </lineage>
</organism>
<name>A0A9Q3I4V0_9BASI</name>
<proteinExistence type="predicted"/>
<feature type="domain" description="Integrase zinc-binding" evidence="1">
    <location>
        <begin position="135"/>
        <end position="174"/>
    </location>
</feature>
<dbReference type="OrthoDB" id="5757749at2759"/>
<accession>A0A9Q3I4V0</accession>
<dbReference type="AlphaFoldDB" id="A0A9Q3I4V0"/>
<dbReference type="EMBL" id="AVOT02033419">
    <property type="protein sequence ID" value="MBW0527307.1"/>
    <property type="molecule type" value="Genomic_DNA"/>
</dbReference>
<sequence>MSSKVLTCHQAHWEEFLSEFHFSINYRPGRQPTLPYALSHWDGVYPERWVDFISKNPHNFHQVLRQNKIKESRFFSISVEVFSDLVYQIQKVVWKDKDYKEISKQLERCESVSDYSLEPQAKLVLFKDRVVIPINHKVQLDILQKCHDSPLAGHPGQEKTLKLIKRNFCWAGMK</sequence>
<protein>
    <recommendedName>
        <fullName evidence="1">Integrase zinc-binding domain-containing protein</fullName>
    </recommendedName>
</protein>
<gene>
    <name evidence="2" type="ORF">O181_067022</name>
</gene>
<evidence type="ECO:0000259" key="1">
    <source>
        <dbReference type="Pfam" id="PF17921"/>
    </source>
</evidence>